<dbReference type="InterPro" id="IPR013196">
    <property type="entry name" value="HTH_11"/>
</dbReference>
<evidence type="ECO:0000313" key="2">
    <source>
        <dbReference type="EMBL" id="MZQ80996.1"/>
    </source>
</evidence>
<dbReference type="InterPro" id="IPR051534">
    <property type="entry name" value="CBASS_pafABC_assoc_protein"/>
</dbReference>
<gene>
    <name evidence="2" type="ORF">GQF01_02440</name>
</gene>
<dbReference type="Gene3D" id="1.10.10.10">
    <property type="entry name" value="Winged helix-like DNA-binding domain superfamily/Winged helix DNA-binding domain"/>
    <property type="match status" value="1"/>
</dbReference>
<name>A0A6L8UV09_9BACL</name>
<dbReference type="AlphaFoldDB" id="A0A6L8UV09"/>
<accession>A0A6L8UV09</accession>
<dbReference type="Pfam" id="PF08279">
    <property type="entry name" value="HTH_11"/>
    <property type="match status" value="1"/>
</dbReference>
<dbReference type="SUPFAM" id="SSF46785">
    <property type="entry name" value="Winged helix' DNA-binding domain"/>
    <property type="match status" value="1"/>
</dbReference>
<sequence length="110" mass="12537">MTINRYFEMVYLLISKRRTTAKELAEHFDVSTRTIYRNVNTLSEAGIPVHCSKGKNGGISLLDNESIVSSQVMSEEERDVFLIALQNLTANSYPESDDVLCKLKNFFNQK</sequence>
<protein>
    <submittedName>
        <fullName evidence="2">HTH domain-containing protein</fullName>
    </submittedName>
</protein>
<evidence type="ECO:0000259" key="1">
    <source>
        <dbReference type="Pfam" id="PF08279"/>
    </source>
</evidence>
<reference evidence="2 3" key="1">
    <citation type="submission" date="2019-12" db="EMBL/GenBank/DDBJ databases">
        <title>Paenibacillus sp. nov. sp. isolated from soil.</title>
        <authorList>
            <person name="Kim J."/>
            <person name="Jeong S.E."/>
            <person name="Jung H.S."/>
            <person name="Jeon C.O."/>
        </authorList>
    </citation>
    <scope>NUCLEOTIDE SEQUENCE [LARGE SCALE GENOMIC DNA]</scope>
    <source>
        <strain evidence="2 3">5J-6</strain>
    </source>
</reference>
<dbReference type="PANTHER" id="PTHR34580">
    <property type="match status" value="1"/>
</dbReference>
<dbReference type="PANTHER" id="PTHR34580:SF1">
    <property type="entry name" value="PROTEIN PAFC"/>
    <property type="match status" value="1"/>
</dbReference>
<dbReference type="EMBL" id="WTUZ01000005">
    <property type="protein sequence ID" value="MZQ80996.1"/>
    <property type="molecule type" value="Genomic_DNA"/>
</dbReference>
<feature type="domain" description="Helix-turn-helix type 11" evidence="1">
    <location>
        <begin position="7"/>
        <end position="58"/>
    </location>
</feature>
<dbReference type="InterPro" id="IPR036388">
    <property type="entry name" value="WH-like_DNA-bd_sf"/>
</dbReference>
<dbReference type="InterPro" id="IPR036390">
    <property type="entry name" value="WH_DNA-bd_sf"/>
</dbReference>
<proteinExistence type="predicted"/>
<organism evidence="2 3">
    <name type="scientific">Paenibacillus silvestris</name>
    <dbReference type="NCBI Taxonomy" id="2606219"/>
    <lineage>
        <taxon>Bacteria</taxon>
        <taxon>Bacillati</taxon>
        <taxon>Bacillota</taxon>
        <taxon>Bacilli</taxon>
        <taxon>Bacillales</taxon>
        <taxon>Paenibacillaceae</taxon>
        <taxon>Paenibacillus</taxon>
    </lineage>
</organism>
<keyword evidence="3" id="KW-1185">Reference proteome</keyword>
<evidence type="ECO:0000313" key="3">
    <source>
        <dbReference type="Proteomes" id="UP000481087"/>
    </source>
</evidence>
<dbReference type="Proteomes" id="UP000481087">
    <property type="component" value="Unassembled WGS sequence"/>
</dbReference>
<comment type="caution">
    <text evidence="2">The sequence shown here is derived from an EMBL/GenBank/DDBJ whole genome shotgun (WGS) entry which is preliminary data.</text>
</comment>